<dbReference type="FunFam" id="3.30.420.40:FF:000028">
    <property type="entry name" value="heat shock 70 kDa protein-like"/>
    <property type="match status" value="1"/>
</dbReference>
<evidence type="ECO:0000313" key="5">
    <source>
        <dbReference type="EMBL" id="EFN54194.1"/>
    </source>
</evidence>
<dbReference type="InterPro" id="IPR043129">
    <property type="entry name" value="ATPase_NBD"/>
</dbReference>
<accession>E1ZIP7</accession>
<comment type="similarity">
    <text evidence="1">Belongs to the heat shock protein 70 family.</text>
</comment>
<dbReference type="GO" id="GO:0005524">
    <property type="term" value="F:ATP binding"/>
    <property type="evidence" value="ECO:0007669"/>
    <property type="project" value="UniProtKB-KW"/>
</dbReference>
<evidence type="ECO:0000256" key="1">
    <source>
        <dbReference type="ARBA" id="ARBA00007381"/>
    </source>
</evidence>
<feature type="non-terminal residue" evidence="5">
    <location>
        <position position="1"/>
    </location>
</feature>
<dbReference type="GO" id="GO:0140662">
    <property type="term" value="F:ATP-dependent protein folding chaperone"/>
    <property type="evidence" value="ECO:0007669"/>
    <property type="project" value="InterPro"/>
</dbReference>
<dbReference type="Proteomes" id="UP000008141">
    <property type="component" value="Unassembled WGS sequence"/>
</dbReference>
<evidence type="ECO:0000256" key="4">
    <source>
        <dbReference type="ARBA" id="ARBA00023186"/>
    </source>
</evidence>
<dbReference type="InterPro" id="IPR013126">
    <property type="entry name" value="Hsp_70_fam"/>
</dbReference>
<dbReference type="SUPFAM" id="SSF53067">
    <property type="entry name" value="Actin-like ATPase domain"/>
    <property type="match status" value="1"/>
</dbReference>
<organism evidence="6">
    <name type="scientific">Chlorella variabilis</name>
    <name type="common">Green alga</name>
    <dbReference type="NCBI Taxonomy" id="554065"/>
    <lineage>
        <taxon>Eukaryota</taxon>
        <taxon>Viridiplantae</taxon>
        <taxon>Chlorophyta</taxon>
        <taxon>core chlorophytes</taxon>
        <taxon>Trebouxiophyceae</taxon>
        <taxon>Chlorellales</taxon>
        <taxon>Chlorellaceae</taxon>
        <taxon>Chlorella clade</taxon>
        <taxon>Chlorella</taxon>
    </lineage>
</organism>
<dbReference type="EMBL" id="GL433848">
    <property type="protein sequence ID" value="EFN54194.1"/>
    <property type="molecule type" value="Genomic_DNA"/>
</dbReference>
<reference evidence="5 6" key="1">
    <citation type="journal article" date="2010" name="Plant Cell">
        <title>The Chlorella variabilis NC64A genome reveals adaptation to photosymbiosis, coevolution with viruses, and cryptic sex.</title>
        <authorList>
            <person name="Blanc G."/>
            <person name="Duncan G."/>
            <person name="Agarkova I."/>
            <person name="Borodovsky M."/>
            <person name="Gurnon J."/>
            <person name="Kuo A."/>
            <person name="Lindquist E."/>
            <person name="Lucas S."/>
            <person name="Pangilinan J."/>
            <person name="Polle J."/>
            <person name="Salamov A."/>
            <person name="Terry A."/>
            <person name="Yamada T."/>
            <person name="Dunigan D.D."/>
            <person name="Grigoriev I.V."/>
            <person name="Claverie J.M."/>
            <person name="Van Etten J.L."/>
        </authorList>
    </citation>
    <scope>NUCLEOTIDE SEQUENCE [LARGE SCALE GENOMIC DNA]</scope>
    <source>
        <strain evidence="5 6">NC64A</strain>
    </source>
</reference>
<dbReference type="AlphaFoldDB" id="E1ZIP7"/>
<dbReference type="STRING" id="554065.E1ZIP7"/>
<dbReference type="Pfam" id="PF00012">
    <property type="entry name" value="HSP70"/>
    <property type="match status" value="1"/>
</dbReference>
<evidence type="ECO:0000313" key="6">
    <source>
        <dbReference type="Proteomes" id="UP000008141"/>
    </source>
</evidence>
<dbReference type="GeneID" id="17353752"/>
<name>E1ZIP7_CHLVA</name>
<dbReference type="KEGG" id="cvr:CHLNCDRAFT_17799"/>
<keyword evidence="4" id="KW-0143">Chaperone</keyword>
<keyword evidence="3" id="KW-0067">ATP-binding</keyword>
<keyword evidence="6" id="KW-1185">Reference proteome</keyword>
<dbReference type="GO" id="GO:0034663">
    <property type="term" value="C:endoplasmic reticulum chaperone complex"/>
    <property type="evidence" value="ECO:0007669"/>
    <property type="project" value="TreeGrafter"/>
</dbReference>
<protein>
    <submittedName>
        <fullName evidence="5">Uncharacterized protein</fullName>
    </submittedName>
</protein>
<sequence>GALLAIDLGSEFLKLSIVKPGRIPISIVINEMSKRKTPALVAFVDGERLVGEEAAGVAARYPDRVYAGVAGLLGRPADD</sequence>
<gene>
    <name evidence="5" type="ORF">CHLNCDRAFT_17799</name>
</gene>
<dbReference type="Gene3D" id="3.30.420.40">
    <property type="match status" value="1"/>
</dbReference>
<dbReference type="eggNOG" id="KOG0104">
    <property type="taxonomic scope" value="Eukaryota"/>
</dbReference>
<evidence type="ECO:0000256" key="3">
    <source>
        <dbReference type="ARBA" id="ARBA00022840"/>
    </source>
</evidence>
<proteinExistence type="inferred from homology"/>
<evidence type="ECO:0000256" key="2">
    <source>
        <dbReference type="ARBA" id="ARBA00022741"/>
    </source>
</evidence>
<dbReference type="PANTHER" id="PTHR45639:SF3">
    <property type="entry name" value="HYPOXIA UP-REGULATED PROTEIN 1"/>
    <property type="match status" value="1"/>
</dbReference>
<dbReference type="InParanoid" id="E1ZIP7"/>
<dbReference type="PANTHER" id="PTHR45639">
    <property type="entry name" value="HSC70CB, ISOFORM G-RELATED"/>
    <property type="match status" value="1"/>
</dbReference>
<feature type="non-terminal residue" evidence="5">
    <location>
        <position position="79"/>
    </location>
</feature>
<dbReference type="GO" id="GO:0030968">
    <property type="term" value="P:endoplasmic reticulum unfolded protein response"/>
    <property type="evidence" value="ECO:0007669"/>
    <property type="project" value="TreeGrafter"/>
</dbReference>
<keyword evidence="2" id="KW-0547">Nucleotide-binding</keyword>
<dbReference type="RefSeq" id="XP_005846296.1">
    <property type="nucleotide sequence ID" value="XM_005846234.1"/>
</dbReference>
<dbReference type="OrthoDB" id="10262720at2759"/>